<dbReference type="RefSeq" id="WP_381831576.1">
    <property type="nucleotide sequence ID" value="NZ_JBHTCF010000007.1"/>
</dbReference>
<keyword evidence="2" id="KW-1185">Reference proteome</keyword>
<gene>
    <name evidence="1" type="ORF">ACFQVC_18615</name>
</gene>
<proteinExistence type="predicted"/>
<dbReference type="EMBL" id="JBHTCF010000007">
    <property type="protein sequence ID" value="MFC7306221.1"/>
    <property type="molecule type" value="Genomic_DNA"/>
</dbReference>
<protein>
    <submittedName>
        <fullName evidence="1">Uncharacterized protein</fullName>
    </submittedName>
</protein>
<sequence length="77" mass="8097">MQAPDPPLTGLPLRVANELSDDGELLDTAVINLPGGGRAVVVVKAGLQATPEEIEESLKAWRATEPDLQELAAHGDE</sequence>
<accession>A0ABW2JJC7</accession>
<reference evidence="2" key="1">
    <citation type="journal article" date="2019" name="Int. J. Syst. Evol. Microbiol.">
        <title>The Global Catalogue of Microorganisms (GCM) 10K type strain sequencing project: providing services to taxonomists for standard genome sequencing and annotation.</title>
        <authorList>
            <consortium name="The Broad Institute Genomics Platform"/>
            <consortium name="The Broad Institute Genome Sequencing Center for Infectious Disease"/>
            <person name="Wu L."/>
            <person name="Ma J."/>
        </authorList>
    </citation>
    <scope>NUCLEOTIDE SEQUENCE [LARGE SCALE GENOMIC DNA]</scope>
    <source>
        <strain evidence="2">SYNS20</strain>
    </source>
</reference>
<dbReference type="Proteomes" id="UP001596523">
    <property type="component" value="Unassembled WGS sequence"/>
</dbReference>
<comment type="caution">
    <text evidence="1">The sequence shown here is derived from an EMBL/GenBank/DDBJ whole genome shotgun (WGS) entry which is preliminary data.</text>
</comment>
<name>A0ABW2JJC7_9ACTN</name>
<organism evidence="1 2">
    <name type="scientific">Streptomyces monticola</name>
    <dbReference type="NCBI Taxonomy" id="2666263"/>
    <lineage>
        <taxon>Bacteria</taxon>
        <taxon>Bacillati</taxon>
        <taxon>Actinomycetota</taxon>
        <taxon>Actinomycetes</taxon>
        <taxon>Kitasatosporales</taxon>
        <taxon>Streptomycetaceae</taxon>
        <taxon>Streptomyces</taxon>
    </lineage>
</organism>
<evidence type="ECO:0000313" key="1">
    <source>
        <dbReference type="EMBL" id="MFC7306221.1"/>
    </source>
</evidence>
<evidence type="ECO:0000313" key="2">
    <source>
        <dbReference type="Proteomes" id="UP001596523"/>
    </source>
</evidence>